<dbReference type="OrthoDB" id="3623023at2"/>
<accession>A0A1J7BEA1</accession>
<keyword evidence="2" id="KW-1185">Reference proteome</keyword>
<evidence type="ECO:0008006" key="3">
    <source>
        <dbReference type="Google" id="ProtNLM"/>
    </source>
</evidence>
<dbReference type="EMBL" id="MLCF01000067">
    <property type="protein sequence ID" value="OIV36958.1"/>
    <property type="molecule type" value="Genomic_DNA"/>
</dbReference>
<dbReference type="Proteomes" id="UP000243342">
    <property type="component" value="Unassembled WGS sequence"/>
</dbReference>
<name>A0A1J7BEA1_9ACTN</name>
<comment type="caution">
    <text evidence="1">The sequence shown here is derived from an EMBL/GenBank/DDBJ whole genome shotgun (WGS) entry which is preliminary data.</text>
</comment>
<dbReference type="RefSeq" id="WP_071657032.1">
    <property type="nucleotide sequence ID" value="NZ_MLCF01000067.1"/>
</dbReference>
<dbReference type="AlphaFoldDB" id="A0A1J7BEA1"/>
<evidence type="ECO:0000313" key="1">
    <source>
        <dbReference type="EMBL" id="OIV36958.1"/>
    </source>
</evidence>
<sequence length="284" mass="31134">MTLVLLTDHPGWDTPAEGDTERLLFFDGRLRLLQWDGAHLRDRILDQTRQSDPRLKPTVPLFRTSAARLPARLPQPVRDALSGLTWVVRVPNPSLWDAITASLIRTACPAPVTARAAYRLWCRLFGAVQLPDDTLAHCTPAPATVLHLTPHDANRARLERLLEPLQLAAHLYLRRAGSLERMTGHALITCLRRDGGLGHTPAAWAAADYSGDLSVHPLDSQLAAAIRRLDPTYAWPAEPRALATEWTALGPTPRELSALNLFALAAHSTAGSEGTPCAHTPNHH</sequence>
<gene>
    <name evidence="1" type="ORF">BIV57_13270</name>
</gene>
<protein>
    <recommendedName>
        <fullName evidence="3">DUF4123 domain-containing protein</fullName>
    </recommendedName>
</protein>
<proteinExistence type="predicted"/>
<evidence type="ECO:0000313" key="2">
    <source>
        <dbReference type="Proteomes" id="UP000243342"/>
    </source>
</evidence>
<reference evidence="1 2" key="1">
    <citation type="submission" date="2016-10" db="EMBL/GenBank/DDBJ databases">
        <title>Genome sequence of Streptomyces gilvigriseus MUSC 26.</title>
        <authorList>
            <person name="Lee L.-H."/>
            <person name="Ser H.-L."/>
        </authorList>
    </citation>
    <scope>NUCLEOTIDE SEQUENCE [LARGE SCALE GENOMIC DNA]</scope>
    <source>
        <strain evidence="1 2">MUSC 26</strain>
    </source>
</reference>
<dbReference type="STRING" id="1428644.BIV57_13270"/>
<organism evidence="1 2">
    <name type="scientific">Mangrovactinospora gilvigrisea</name>
    <dbReference type="NCBI Taxonomy" id="1428644"/>
    <lineage>
        <taxon>Bacteria</taxon>
        <taxon>Bacillati</taxon>
        <taxon>Actinomycetota</taxon>
        <taxon>Actinomycetes</taxon>
        <taxon>Kitasatosporales</taxon>
        <taxon>Streptomycetaceae</taxon>
        <taxon>Mangrovactinospora</taxon>
    </lineage>
</organism>